<sequence length="200" mass="21043">MEGLVKADCCLGREGALCGGGWVPKENPRRSPPDGNTEQCEAQSDQDALTDIVLYALMGVSAGAARGMPDATAPRRRPQDESPAHAPAGGPPCPPPAAAPDARPSDAAFGRGPPPAAPGALPHPLQSQLRNSNVEGNQLAQMLAQRNLASMPPLLPQQQGAAPVAGSSQEGRRRPRQPRPPRDPWCPTDPHYRQEGDNEE</sequence>
<feature type="compositionally biased region" description="Polar residues" evidence="1">
    <location>
        <begin position="34"/>
        <end position="45"/>
    </location>
</feature>
<proteinExistence type="predicted"/>
<comment type="caution">
    <text evidence="2">The sequence shown here is derived from an EMBL/GenBank/DDBJ whole genome shotgun (WGS) entry which is preliminary data.</text>
</comment>
<feature type="region of interest" description="Disordered" evidence="1">
    <location>
        <begin position="65"/>
        <end position="200"/>
    </location>
</feature>
<dbReference type="AlphaFoldDB" id="A0A423TZ27"/>
<feature type="region of interest" description="Disordered" evidence="1">
    <location>
        <begin position="20"/>
        <end position="45"/>
    </location>
</feature>
<name>A0A423TZ27_PENVA</name>
<feature type="compositionally biased region" description="Polar residues" evidence="1">
    <location>
        <begin position="125"/>
        <end position="140"/>
    </location>
</feature>
<feature type="compositionally biased region" description="Low complexity" evidence="1">
    <location>
        <begin position="99"/>
        <end position="111"/>
    </location>
</feature>
<evidence type="ECO:0000313" key="3">
    <source>
        <dbReference type="Proteomes" id="UP000283509"/>
    </source>
</evidence>
<feature type="compositionally biased region" description="Low complexity" evidence="1">
    <location>
        <begin position="156"/>
        <end position="169"/>
    </location>
</feature>
<evidence type="ECO:0000313" key="2">
    <source>
        <dbReference type="EMBL" id="ROT81662.1"/>
    </source>
</evidence>
<feature type="compositionally biased region" description="Pro residues" evidence="1">
    <location>
        <begin position="89"/>
        <end position="98"/>
    </location>
</feature>
<dbReference type="Proteomes" id="UP000283509">
    <property type="component" value="Unassembled WGS sequence"/>
</dbReference>
<accession>A0A423TZ27</accession>
<gene>
    <name evidence="2" type="ORF">C7M84_025177</name>
</gene>
<reference evidence="2 3" key="1">
    <citation type="submission" date="2018-04" db="EMBL/GenBank/DDBJ databases">
        <authorList>
            <person name="Zhang X."/>
            <person name="Yuan J."/>
            <person name="Li F."/>
            <person name="Xiang J."/>
        </authorList>
    </citation>
    <scope>NUCLEOTIDE SEQUENCE [LARGE SCALE GENOMIC DNA]</scope>
    <source>
        <tissue evidence="2">Muscle</tissue>
    </source>
</reference>
<organism evidence="2 3">
    <name type="scientific">Penaeus vannamei</name>
    <name type="common">Whiteleg shrimp</name>
    <name type="synonym">Litopenaeus vannamei</name>
    <dbReference type="NCBI Taxonomy" id="6689"/>
    <lineage>
        <taxon>Eukaryota</taxon>
        <taxon>Metazoa</taxon>
        <taxon>Ecdysozoa</taxon>
        <taxon>Arthropoda</taxon>
        <taxon>Crustacea</taxon>
        <taxon>Multicrustacea</taxon>
        <taxon>Malacostraca</taxon>
        <taxon>Eumalacostraca</taxon>
        <taxon>Eucarida</taxon>
        <taxon>Decapoda</taxon>
        <taxon>Dendrobranchiata</taxon>
        <taxon>Penaeoidea</taxon>
        <taxon>Penaeidae</taxon>
        <taxon>Penaeus</taxon>
    </lineage>
</organism>
<protein>
    <submittedName>
        <fullName evidence="2">Uncharacterized protein</fullName>
    </submittedName>
</protein>
<dbReference type="EMBL" id="QCYY01000938">
    <property type="protein sequence ID" value="ROT81662.1"/>
    <property type="molecule type" value="Genomic_DNA"/>
</dbReference>
<reference evidence="2 3" key="2">
    <citation type="submission" date="2019-01" db="EMBL/GenBank/DDBJ databases">
        <title>The decoding of complex shrimp genome reveals the adaptation for benthos swimmer, frequently molting mechanism and breeding impact on genome.</title>
        <authorList>
            <person name="Sun Y."/>
            <person name="Gao Y."/>
            <person name="Yu Y."/>
        </authorList>
    </citation>
    <scope>NUCLEOTIDE SEQUENCE [LARGE SCALE GENOMIC DNA]</scope>
    <source>
        <tissue evidence="2">Muscle</tissue>
    </source>
</reference>
<feature type="compositionally biased region" description="Basic and acidic residues" evidence="1">
    <location>
        <begin position="190"/>
        <end position="200"/>
    </location>
</feature>
<keyword evidence="3" id="KW-1185">Reference proteome</keyword>
<evidence type="ECO:0000256" key="1">
    <source>
        <dbReference type="SAM" id="MobiDB-lite"/>
    </source>
</evidence>